<feature type="transmembrane region" description="Helical" evidence="9">
    <location>
        <begin position="95"/>
        <end position="118"/>
    </location>
</feature>
<keyword evidence="11" id="KW-0449">Lipoprotein</keyword>
<evidence type="ECO:0000256" key="6">
    <source>
        <dbReference type="ARBA" id="ARBA00022989"/>
    </source>
</evidence>
<evidence type="ECO:0000256" key="8">
    <source>
        <dbReference type="ARBA" id="ARBA00023315"/>
    </source>
</evidence>
<feature type="transmembrane region" description="Helical" evidence="9">
    <location>
        <begin position="169"/>
        <end position="192"/>
    </location>
</feature>
<comment type="similarity">
    <text evidence="2 9">Belongs to the CN hydrolase family. Apolipoprotein N-acyltransferase subfamily.</text>
</comment>
<feature type="transmembrane region" description="Helical" evidence="9">
    <location>
        <begin position="204"/>
        <end position="221"/>
    </location>
</feature>
<keyword evidence="3 9" id="KW-1003">Cell membrane</keyword>
<protein>
    <recommendedName>
        <fullName evidence="9">Apolipoprotein N-acyltransferase</fullName>
        <shortName evidence="9">ALP N-acyltransferase</shortName>
        <ecNumber evidence="9">2.3.1.269</ecNumber>
    </recommendedName>
</protein>
<dbReference type="GO" id="GO:0042158">
    <property type="term" value="P:lipoprotein biosynthetic process"/>
    <property type="evidence" value="ECO:0007669"/>
    <property type="project" value="UniProtKB-UniRule"/>
</dbReference>
<dbReference type="EMBL" id="RSDW01000001">
    <property type="protein sequence ID" value="RSL15363.1"/>
    <property type="molecule type" value="Genomic_DNA"/>
</dbReference>
<dbReference type="GO" id="GO:0016410">
    <property type="term" value="F:N-acyltransferase activity"/>
    <property type="evidence" value="ECO:0007669"/>
    <property type="project" value="UniProtKB-UniRule"/>
</dbReference>
<dbReference type="Pfam" id="PF00795">
    <property type="entry name" value="CN_hydrolase"/>
    <property type="match status" value="1"/>
</dbReference>
<gene>
    <name evidence="9" type="primary">lnt</name>
    <name evidence="11" type="ORF">EDE15_0849</name>
</gene>
<dbReference type="InterPro" id="IPR004563">
    <property type="entry name" value="Apolipo_AcylTrfase"/>
</dbReference>
<feature type="transmembrane region" description="Helical" evidence="9">
    <location>
        <begin position="32"/>
        <end position="51"/>
    </location>
</feature>
<dbReference type="EC" id="2.3.1.269" evidence="9"/>
<dbReference type="RefSeq" id="WP_260472674.1">
    <property type="nucleotide sequence ID" value="NZ_RSDW01000001.1"/>
</dbReference>
<dbReference type="Pfam" id="PF20154">
    <property type="entry name" value="LNT_N"/>
    <property type="match status" value="1"/>
</dbReference>
<keyword evidence="6 9" id="KW-1133">Transmembrane helix</keyword>
<name>A0A428MET3_9BACT</name>
<sequence length="554" mass="61465">MRLIPARLWAMAVLSGILQVLPFPIAGPTPLWRTAFCWIALLPLLWALLANNKQGNPLTFRQGAALGYVCGFVWYLGNCYWIYQTMYLYGGLDRSVAAGILILFCLYLGLYHALFGFLIAAFRRRFGRQIALLLSPFAWVAVELARAHITGLPWDLLGIAQVDNPLLIRLAPITGAYGLSFVIAAVNALWLVRIRIREHRYTRVVLTAAGVVIIVLYVLGLRRIRSPQTIATDAHATLVQQNLEVGAANTGPEPTTQQLLESFSYLSRYPSSHFLLGIPELPGTQSLFLFKRQPGGGAEATTSAPSPTDLIVWPESPAPFQEHDPDFRATLSSLARAANAPIIAGNIGIDRTTENERGYFQFNSASFVSAQGEFVGRYDKMHLVPFGEYVPYKHLFFFAKSLLVEVGLFDPGQQRTVFTTNGHTYGTFICYESIFADEVRQFTKMGAEVLVNISNDGWYGDTSAPWQHLNMVRMRAIENHRWILRATNTGVTASISPNGRVIASAPRHIRTSIRVGFAYEHDLTFYAAHGDIFAYACALATALALAFSLRTKLP</sequence>
<keyword evidence="7 9" id="KW-0472">Membrane</keyword>
<dbReference type="SUPFAM" id="SSF56317">
    <property type="entry name" value="Carbon-nitrogen hydrolase"/>
    <property type="match status" value="1"/>
</dbReference>
<evidence type="ECO:0000256" key="2">
    <source>
        <dbReference type="ARBA" id="ARBA00010065"/>
    </source>
</evidence>
<evidence type="ECO:0000256" key="4">
    <source>
        <dbReference type="ARBA" id="ARBA00022679"/>
    </source>
</evidence>
<reference evidence="11 12" key="1">
    <citation type="submission" date="2018-12" db="EMBL/GenBank/DDBJ databases">
        <title>Sequencing of bacterial isolates from soil warming experiment in Harvard Forest, Massachusetts, USA.</title>
        <authorList>
            <person name="Deangelis K."/>
        </authorList>
    </citation>
    <scope>NUCLEOTIDE SEQUENCE [LARGE SCALE GENOMIC DNA]</scope>
    <source>
        <strain evidence="11 12">EB153</strain>
    </source>
</reference>
<dbReference type="Proteomes" id="UP000269669">
    <property type="component" value="Unassembled WGS sequence"/>
</dbReference>
<dbReference type="UniPathway" id="UPA00666"/>
<keyword evidence="12" id="KW-1185">Reference proteome</keyword>
<comment type="function">
    <text evidence="9">Catalyzes the phospholipid dependent N-acylation of the N-terminal cysteine of apolipoprotein, the last step in lipoprotein maturation.</text>
</comment>
<dbReference type="HAMAP" id="MF_01148">
    <property type="entry name" value="Lnt"/>
    <property type="match status" value="1"/>
</dbReference>
<dbReference type="PANTHER" id="PTHR38686:SF1">
    <property type="entry name" value="APOLIPOPROTEIN N-ACYLTRANSFERASE"/>
    <property type="match status" value="1"/>
</dbReference>
<dbReference type="PROSITE" id="PS50263">
    <property type="entry name" value="CN_HYDROLASE"/>
    <property type="match status" value="1"/>
</dbReference>
<organism evidence="11 12">
    <name type="scientific">Edaphobacter aggregans</name>
    <dbReference type="NCBI Taxonomy" id="570835"/>
    <lineage>
        <taxon>Bacteria</taxon>
        <taxon>Pseudomonadati</taxon>
        <taxon>Acidobacteriota</taxon>
        <taxon>Terriglobia</taxon>
        <taxon>Terriglobales</taxon>
        <taxon>Acidobacteriaceae</taxon>
        <taxon>Edaphobacter</taxon>
    </lineage>
</organism>
<feature type="transmembrane region" description="Helical" evidence="9">
    <location>
        <begin position="532"/>
        <end position="549"/>
    </location>
</feature>
<evidence type="ECO:0000256" key="1">
    <source>
        <dbReference type="ARBA" id="ARBA00004651"/>
    </source>
</evidence>
<accession>A0A428MET3</accession>
<feature type="transmembrane region" description="Helical" evidence="9">
    <location>
        <begin position="63"/>
        <end position="83"/>
    </location>
</feature>
<evidence type="ECO:0000256" key="9">
    <source>
        <dbReference type="HAMAP-Rule" id="MF_01148"/>
    </source>
</evidence>
<comment type="caution">
    <text evidence="11">The sequence shown here is derived from an EMBL/GenBank/DDBJ whole genome shotgun (WGS) entry which is preliminary data.</text>
</comment>
<comment type="subcellular location">
    <subcellularLocation>
        <location evidence="1 9">Cell membrane</location>
        <topology evidence="1 9">Multi-pass membrane protein</topology>
    </subcellularLocation>
</comment>
<evidence type="ECO:0000256" key="3">
    <source>
        <dbReference type="ARBA" id="ARBA00022475"/>
    </source>
</evidence>
<evidence type="ECO:0000256" key="5">
    <source>
        <dbReference type="ARBA" id="ARBA00022692"/>
    </source>
</evidence>
<dbReference type="Gene3D" id="3.60.110.10">
    <property type="entry name" value="Carbon-nitrogen hydrolase"/>
    <property type="match status" value="1"/>
</dbReference>
<dbReference type="GO" id="GO:0005886">
    <property type="term" value="C:plasma membrane"/>
    <property type="evidence" value="ECO:0007669"/>
    <property type="project" value="UniProtKB-SubCell"/>
</dbReference>
<proteinExistence type="inferred from homology"/>
<dbReference type="CDD" id="cd07571">
    <property type="entry name" value="ALP_N-acyl_transferase"/>
    <property type="match status" value="1"/>
</dbReference>
<evidence type="ECO:0000259" key="10">
    <source>
        <dbReference type="PROSITE" id="PS50263"/>
    </source>
</evidence>
<keyword evidence="4 9" id="KW-0808">Transferase</keyword>
<keyword evidence="8 9" id="KW-0012">Acyltransferase</keyword>
<dbReference type="InterPro" id="IPR045378">
    <property type="entry name" value="LNT_N"/>
</dbReference>
<evidence type="ECO:0000313" key="12">
    <source>
        <dbReference type="Proteomes" id="UP000269669"/>
    </source>
</evidence>
<keyword evidence="5 9" id="KW-0812">Transmembrane</keyword>
<evidence type="ECO:0000313" key="11">
    <source>
        <dbReference type="EMBL" id="RSL15363.1"/>
    </source>
</evidence>
<dbReference type="NCBIfam" id="TIGR00546">
    <property type="entry name" value="lnt"/>
    <property type="match status" value="1"/>
</dbReference>
<dbReference type="InterPro" id="IPR003010">
    <property type="entry name" value="C-N_Hydrolase"/>
</dbReference>
<evidence type="ECO:0000256" key="7">
    <source>
        <dbReference type="ARBA" id="ARBA00023136"/>
    </source>
</evidence>
<comment type="pathway">
    <text evidence="9">Protein modification; lipoprotein biosynthesis (N-acyl transfer).</text>
</comment>
<dbReference type="PANTHER" id="PTHR38686">
    <property type="entry name" value="APOLIPOPROTEIN N-ACYLTRANSFERASE"/>
    <property type="match status" value="1"/>
</dbReference>
<feature type="domain" description="CN hydrolase" evidence="10">
    <location>
        <begin position="274"/>
        <end position="525"/>
    </location>
</feature>
<feature type="transmembrane region" description="Helical" evidence="9">
    <location>
        <begin position="130"/>
        <end position="149"/>
    </location>
</feature>
<comment type="catalytic activity">
    <reaction evidence="9">
        <text>N-terminal S-1,2-diacyl-sn-glyceryl-L-cysteinyl-[lipoprotein] + a glycerophospholipid = N-acyl-S-1,2-diacyl-sn-glyceryl-L-cysteinyl-[lipoprotein] + a 2-acyl-sn-glycero-3-phospholipid + H(+)</text>
        <dbReference type="Rhea" id="RHEA:48228"/>
        <dbReference type="Rhea" id="RHEA-COMP:14681"/>
        <dbReference type="Rhea" id="RHEA-COMP:14684"/>
        <dbReference type="ChEBI" id="CHEBI:15378"/>
        <dbReference type="ChEBI" id="CHEBI:136912"/>
        <dbReference type="ChEBI" id="CHEBI:140656"/>
        <dbReference type="ChEBI" id="CHEBI:140657"/>
        <dbReference type="ChEBI" id="CHEBI:140660"/>
        <dbReference type="EC" id="2.3.1.269"/>
    </reaction>
</comment>
<dbReference type="InterPro" id="IPR036526">
    <property type="entry name" value="C-N_Hydrolase_sf"/>
</dbReference>
<dbReference type="AlphaFoldDB" id="A0A428MET3"/>